<dbReference type="PRINTS" id="PR00069">
    <property type="entry name" value="ALDKETRDTASE"/>
</dbReference>
<dbReference type="Gene3D" id="3.20.20.100">
    <property type="entry name" value="NADP-dependent oxidoreductase domain"/>
    <property type="match status" value="1"/>
</dbReference>
<proteinExistence type="predicted"/>
<evidence type="ECO:0000313" key="2">
    <source>
        <dbReference type="EMBL" id="HGL40139.1"/>
    </source>
</evidence>
<dbReference type="InterPro" id="IPR020471">
    <property type="entry name" value="AKR"/>
</dbReference>
<dbReference type="AlphaFoldDB" id="A0A7J3WCH1"/>
<protein>
    <submittedName>
        <fullName evidence="3">Aldo/keto reductase</fullName>
    </submittedName>
</protein>
<dbReference type="SUPFAM" id="SSF51430">
    <property type="entry name" value="NAD(P)-linked oxidoreductase"/>
    <property type="match status" value="1"/>
</dbReference>
<evidence type="ECO:0000259" key="1">
    <source>
        <dbReference type="Pfam" id="PF00248"/>
    </source>
</evidence>
<dbReference type="InterPro" id="IPR023210">
    <property type="entry name" value="NADP_OxRdtase_dom"/>
</dbReference>
<dbReference type="Pfam" id="PF00248">
    <property type="entry name" value="Aldo_ket_red"/>
    <property type="match status" value="1"/>
</dbReference>
<dbReference type="PANTHER" id="PTHR43638">
    <property type="entry name" value="OXIDOREDUCTASE, ALDO/KETO REDUCTASE FAMILY PROTEIN"/>
    <property type="match status" value="1"/>
</dbReference>
<sequence>MLYKELGRTGERVSVVWLGTWQFGSGSWGFGKSYGEKECLEAVYASVEAGVNVIDTAEVYGGGVSEKIVGKAVKELGDRVLIATKVAPHHLTYNGVIEACERSLNRLGVKTIDLYQIHFPNPLIPITQTMRAMEHLVKTGKIRYIGVSNFSLGQLIKARQALKSEDIVSNQVRYNLLQRQPENHLLPYCIREKINILAYSPLAQGLLTGKYTSTNPPRDIIRRINPLYTRRYLRRIEPLLTELRNLGEKYGASVGQVALAWVFAHEGCVAIAGAKNREQALNNAAAGNIQLTSDEMEKLNKLSMQTRPGAMEIIQTIPRILGF</sequence>
<dbReference type="EMBL" id="DRXG01000084">
    <property type="protein sequence ID" value="HHN52447.1"/>
    <property type="molecule type" value="Genomic_DNA"/>
</dbReference>
<gene>
    <name evidence="3" type="ORF">ENM30_03935</name>
    <name evidence="2" type="ORF">ENU43_00490</name>
</gene>
<evidence type="ECO:0000313" key="3">
    <source>
        <dbReference type="EMBL" id="HHN52447.1"/>
    </source>
</evidence>
<dbReference type="GO" id="GO:0016491">
    <property type="term" value="F:oxidoreductase activity"/>
    <property type="evidence" value="ECO:0007669"/>
    <property type="project" value="InterPro"/>
</dbReference>
<accession>A0A7J3WCH1</accession>
<dbReference type="PANTHER" id="PTHR43638:SF3">
    <property type="entry name" value="ALDEHYDE REDUCTASE"/>
    <property type="match status" value="1"/>
</dbReference>
<reference evidence="3" key="1">
    <citation type="journal article" date="2020" name="mSystems">
        <title>Genome- and Community-Level Interaction Insights into Carbon Utilization and Element Cycling Functions of Hydrothermarchaeota in Hydrothermal Sediment.</title>
        <authorList>
            <person name="Zhou Z."/>
            <person name="Liu Y."/>
            <person name="Xu W."/>
            <person name="Pan J."/>
            <person name="Luo Z.H."/>
            <person name="Li M."/>
        </authorList>
    </citation>
    <scope>NUCLEOTIDE SEQUENCE [LARGE SCALE GENOMIC DNA]</scope>
    <source>
        <strain evidence="3">SpSt-1073</strain>
        <strain evidence="2">SpSt-669</strain>
    </source>
</reference>
<organism evidence="3">
    <name type="scientific">Caldiarchaeum subterraneum</name>
    <dbReference type="NCBI Taxonomy" id="311458"/>
    <lineage>
        <taxon>Archaea</taxon>
        <taxon>Nitrososphaerota</taxon>
        <taxon>Candidatus Caldarchaeales</taxon>
        <taxon>Candidatus Caldarchaeaceae</taxon>
        <taxon>Candidatus Caldarchaeum</taxon>
    </lineage>
</organism>
<dbReference type="EMBL" id="DTCM01000006">
    <property type="protein sequence ID" value="HGL40139.1"/>
    <property type="molecule type" value="Genomic_DNA"/>
</dbReference>
<dbReference type="PROSITE" id="PS00062">
    <property type="entry name" value="ALDOKETO_REDUCTASE_2"/>
    <property type="match status" value="1"/>
</dbReference>
<comment type="caution">
    <text evidence="3">The sequence shown here is derived from an EMBL/GenBank/DDBJ whole genome shotgun (WGS) entry which is preliminary data.</text>
</comment>
<dbReference type="CDD" id="cd19093">
    <property type="entry name" value="AKR_AtPLR-like"/>
    <property type="match status" value="1"/>
</dbReference>
<name>A0A7J3WCH1_CALS0</name>
<dbReference type="InterPro" id="IPR018170">
    <property type="entry name" value="Aldo/ket_reductase_CS"/>
</dbReference>
<dbReference type="InterPro" id="IPR036812">
    <property type="entry name" value="NAD(P)_OxRdtase_dom_sf"/>
</dbReference>
<feature type="domain" description="NADP-dependent oxidoreductase" evidence="1">
    <location>
        <begin position="17"/>
        <end position="302"/>
    </location>
</feature>